<dbReference type="GO" id="GO:0003677">
    <property type="term" value="F:DNA binding"/>
    <property type="evidence" value="ECO:0007669"/>
    <property type="project" value="InterPro"/>
</dbReference>
<dbReference type="PANTHER" id="PTHR33988:SF2">
    <property type="entry name" value="ENDORIBONUCLEASE MAZF"/>
    <property type="match status" value="1"/>
</dbReference>
<dbReference type="PANTHER" id="PTHR33988">
    <property type="entry name" value="ENDORIBONUCLEASE MAZF-RELATED"/>
    <property type="match status" value="1"/>
</dbReference>
<dbReference type="GO" id="GO:0004521">
    <property type="term" value="F:RNA endonuclease activity"/>
    <property type="evidence" value="ECO:0007669"/>
    <property type="project" value="TreeGrafter"/>
</dbReference>
<dbReference type="Gene3D" id="2.30.30.110">
    <property type="match status" value="1"/>
</dbReference>
<evidence type="ECO:0000256" key="2">
    <source>
        <dbReference type="ARBA" id="ARBA00022649"/>
    </source>
</evidence>
<accession>A0A0A7RIE9</accession>
<name>A0A0A7RIE9_9LACO</name>
<evidence type="ECO:0000313" key="3">
    <source>
        <dbReference type="EMBL" id="AJA34399.1"/>
    </source>
</evidence>
<keyword evidence="2" id="KW-1277">Toxin-antitoxin system</keyword>
<evidence type="ECO:0000256" key="1">
    <source>
        <dbReference type="ARBA" id="ARBA00007521"/>
    </source>
</evidence>
<dbReference type="AlphaFoldDB" id="A0A0A7RIE9"/>
<dbReference type="InterPro" id="IPR003477">
    <property type="entry name" value="PemK-like"/>
</dbReference>
<dbReference type="EMBL" id="KM886872">
    <property type="protein sequence ID" value="AJA34399.1"/>
    <property type="molecule type" value="Genomic_DNA"/>
</dbReference>
<protein>
    <submittedName>
        <fullName evidence="3">MazF family toxin-antitoxin system</fullName>
    </submittedName>
</protein>
<proteinExistence type="inferred from homology"/>
<dbReference type="Pfam" id="PF02452">
    <property type="entry name" value="PemK_toxin"/>
    <property type="match status" value="1"/>
</dbReference>
<dbReference type="SUPFAM" id="SSF50118">
    <property type="entry name" value="Cell growth inhibitor/plasmid maintenance toxic component"/>
    <property type="match status" value="1"/>
</dbReference>
<sequence>MDLNPAKGIETKERRPCLVVCNNHYDQYFNTVLVIPISTSAKYCTLEKYVKSPIFIMIDKKDIRGTVLLQHIRVIDPTKRLSSQVVATLPQQEIKHLSNKVQQFF</sequence>
<dbReference type="InterPro" id="IPR011067">
    <property type="entry name" value="Plasmid_toxin/cell-grow_inhib"/>
</dbReference>
<dbReference type="GO" id="GO:0006402">
    <property type="term" value="P:mRNA catabolic process"/>
    <property type="evidence" value="ECO:0007669"/>
    <property type="project" value="TreeGrafter"/>
</dbReference>
<reference evidence="3" key="1">
    <citation type="journal article" date="2014" name="Appl. Environ. Microbiol.">
        <title>Detection and genomic characterization of motility in Lactobacillus curvatus: confirmation of motility in a species outside the Lactobacillus salivarius clade.</title>
        <authorList>
            <person name="Cousin F.J."/>
            <person name="Lynch S.M."/>
            <person name="Harris H.M."/>
            <person name="McCann A."/>
            <person name="Lynch D.B."/>
            <person name="Neville B.A."/>
            <person name="Irisawa T."/>
            <person name="Okada S."/>
            <person name="Endo A."/>
            <person name="O'Toole P.W."/>
        </authorList>
    </citation>
    <scope>NUCLEOTIDE SEQUENCE</scope>
    <source>
        <strain evidence="3">DSM 19971</strain>
    </source>
</reference>
<dbReference type="GO" id="GO:0016075">
    <property type="term" value="P:rRNA catabolic process"/>
    <property type="evidence" value="ECO:0007669"/>
    <property type="project" value="TreeGrafter"/>
</dbReference>
<comment type="similarity">
    <text evidence="1">Belongs to the PemK/MazF family.</text>
</comment>
<organism evidence="3">
    <name type="scientific">Liquorilactobacillus uvarum</name>
    <dbReference type="NCBI Taxonomy" id="303240"/>
    <lineage>
        <taxon>Bacteria</taxon>
        <taxon>Bacillati</taxon>
        <taxon>Bacillota</taxon>
        <taxon>Bacilli</taxon>
        <taxon>Lactobacillales</taxon>
        <taxon>Lactobacillaceae</taxon>
        <taxon>Liquorilactobacillus</taxon>
    </lineage>
</organism>